<proteinExistence type="predicted"/>
<reference evidence="2" key="1">
    <citation type="submission" date="2016-11" db="EMBL/GenBank/DDBJ databases">
        <authorList>
            <person name="Varghese N."/>
            <person name="Submissions S."/>
        </authorList>
    </citation>
    <scope>NUCLEOTIDE SEQUENCE [LARGE SCALE GENOMIC DNA]</scope>
    <source>
        <strain evidence="2">DSM 17659</strain>
    </source>
</reference>
<sequence>MLRDRFFEALVEHISLEAPGFTVQTIKAEGFASLTMLQKKEA</sequence>
<name>A0A1M5KM27_9FLAO</name>
<evidence type="ECO:0000313" key="2">
    <source>
        <dbReference type="Proteomes" id="UP000184020"/>
    </source>
</evidence>
<accession>A0A1M5KM27</accession>
<dbReference type="EMBL" id="FQWF01000007">
    <property type="protein sequence ID" value="SHG53821.1"/>
    <property type="molecule type" value="Genomic_DNA"/>
</dbReference>
<evidence type="ECO:0000313" key="1">
    <source>
        <dbReference type="EMBL" id="SHG53821.1"/>
    </source>
</evidence>
<dbReference type="Proteomes" id="UP000184020">
    <property type="component" value="Unassembled WGS sequence"/>
</dbReference>
<dbReference type="STRING" id="229205.SAMN05444372_10711"/>
<dbReference type="AlphaFoldDB" id="A0A1M5KM27"/>
<keyword evidence="2" id="KW-1185">Reference proteome</keyword>
<gene>
    <name evidence="1" type="ORF">SAMN05444372_10711</name>
</gene>
<protein>
    <submittedName>
        <fullName evidence="1">Uncharacterized protein</fullName>
    </submittedName>
</protein>
<organism evidence="1 2">
    <name type="scientific">Flavobacterium micromati</name>
    <dbReference type="NCBI Taxonomy" id="229205"/>
    <lineage>
        <taxon>Bacteria</taxon>
        <taxon>Pseudomonadati</taxon>
        <taxon>Bacteroidota</taxon>
        <taxon>Flavobacteriia</taxon>
        <taxon>Flavobacteriales</taxon>
        <taxon>Flavobacteriaceae</taxon>
        <taxon>Flavobacterium</taxon>
    </lineage>
</organism>